<accession>A0A167D7U2</accession>
<feature type="region of interest" description="Disordered" evidence="1">
    <location>
        <begin position="556"/>
        <end position="594"/>
    </location>
</feature>
<dbReference type="GeneID" id="30026034"/>
<feature type="domain" description="MULE transposase" evidence="2">
    <location>
        <begin position="226"/>
        <end position="319"/>
    </location>
</feature>
<protein>
    <recommendedName>
        <fullName evidence="6">Transposase</fullName>
    </recommendedName>
</protein>
<dbReference type="PANTHER" id="PTHR31569">
    <property type="entry name" value="SWIM-TYPE DOMAIN-CONTAINING PROTEIN"/>
    <property type="match status" value="1"/>
</dbReference>
<dbReference type="EMBL" id="AZHB01000068">
    <property type="protein sequence ID" value="OAA42047.1"/>
    <property type="molecule type" value="Genomic_DNA"/>
</dbReference>
<dbReference type="Proteomes" id="UP000076744">
    <property type="component" value="Unassembled WGS sequence"/>
</dbReference>
<dbReference type="InterPro" id="IPR018289">
    <property type="entry name" value="MULE_transposase_dom"/>
</dbReference>
<dbReference type="Pfam" id="PF10551">
    <property type="entry name" value="MULE"/>
    <property type="match status" value="1"/>
</dbReference>
<feature type="region of interest" description="Disordered" evidence="1">
    <location>
        <begin position="108"/>
        <end position="127"/>
    </location>
</feature>
<organism evidence="4 5">
    <name type="scientific">Cordyceps fumosorosea (strain ARSEF 2679)</name>
    <name type="common">Isaria fumosorosea</name>
    <dbReference type="NCBI Taxonomy" id="1081104"/>
    <lineage>
        <taxon>Eukaryota</taxon>
        <taxon>Fungi</taxon>
        <taxon>Dikarya</taxon>
        <taxon>Ascomycota</taxon>
        <taxon>Pezizomycotina</taxon>
        <taxon>Sordariomycetes</taxon>
        <taxon>Hypocreomycetidae</taxon>
        <taxon>Hypocreales</taxon>
        <taxon>Cordycipitaceae</taxon>
        <taxon>Cordyceps</taxon>
    </lineage>
</organism>
<evidence type="ECO:0000259" key="3">
    <source>
        <dbReference type="Pfam" id="PF15288"/>
    </source>
</evidence>
<evidence type="ECO:0008006" key="6">
    <source>
        <dbReference type="Google" id="ProtNLM"/>
    </source>
</evidence>
<dbReference type="InterPro" id="IPR052579">
    <property type="entry name" value="Zinc_finger_SWIM"/>
</dbReference>
<comment type="caution">
    <text evidence="4">The sequence shown here is derived from an EMBL/GenBank/DDBJ whole genome shotgun (WGS) entry which is preliminary data.</text>
</comment>
<evidence type="ECO:0000313" key="4">
    <source>
        <dbReference type="EMBL" id="OAA42047.1"/>
    </source>
</evidence>
<dbReference type="OrthoDB" id="4868085at2759"/>
<reference evidence="4 5" key="1">
    <citation type="journal article" date="2016" name="Genome Biol. Evol.">
        <title>Divergent and convergent evolution of fungal pathogenicity.</title>
        <authorList>
            <person name="Shang Y."/>
            <person name="Xiao G."/>
            <person name="Zheng P."/>
            <person name="Cen K."/>
            <person name="Zhan S."/>
            <person name="Wang C."/>
        </authorList>
    </citation>
    <scope>NUCLEOTIDE SEQUENCE [LARGE SCALE GENOMIC DNA]</scope>
    <source>
        <strain evidence="4 5">ARSEF 2679</strain>
    </source>
</reference>
<proteinExistence type="predicted"/>
<gene>
    <name evidence="4" type="ORF">ISF_09742</name>
</gene>
<dbReference type="STRING" id="1081104.A0A167D7U2"/>
<name>A0A167D7U2_CORFA</name>
<sequence length="869" mass="96902">MSQAVFPDDVLPPEGVYSSRESLLSAINSWAKPRGYAFTTGKSTKTPNGRVKVVFACDRNGQQPNASIQRKRRTCSRGTGCKFSVLAKQSLDGAAWVLSHRPGLDFSLHNHPPSEDPSAHPAHRQLTGGDSRVISSLAAAGAAPREIRTYLRNNSTTLATQKDIYNRIGAARRDLREGQSSIQALVDQLYEEGFHFKVRLDSDNRLTAIFFAHPDSIAFLQCNPDVLLLDCTYKTNKHSMPRLDMVGVDACERSFCIAFAFLSGETEEDYSWALQHLRSLYRRDLPSIVLTDRCLAAMNAAATWFPSSGGLLCTWHVNKAVLQYCRPAFLAGGSQGEGRWDEFYKTWHALVASPTQMIFQERLADFERKYAEKFTDAVGYVRTIWLDPFKEKIVRAWVDRYLHFGNVATSRQVACSLVEGGGTNLSSRAEGIHSLLKAHIKISTLDLFDVWQAMRPAVTNQLKELKYVRASQQVSMPLDVSGVVFEAVRGWVSHRALRKVQEQRQLLSKPLRSCSMTLTSSFGLPCVHALKKLEEEGGALLLEHFHPHWHLKRDVSRPHPILEPRKVPSQLNQRRKQPATSTRREPSAFETIEAATRPKALPKCSMCHTIGHTMTSKSCPLRYTELFQQPATVTETTAHTMSIVASEAVATTAAETTIAHATIGQKDEHLMVAMQAPTGHVQALEVQALADRESGSYTSTVETVADCIIVSSTVVQQAAVAEPAVAGKATAPKLRYNDPQAIYQRYVESRQTWYGAQPRGSIKTNQQYRKATGLPQRYNRAELAWCLDWKQMGGRCKEQEGSRDWTKEEMMSYLDWDKAEEGRVEAMVAAEMEANPFSDRRGMGDIWEAAAADCAAQEALYLGDQATEI</sequence>
<evidence type="ECO:0000256" key="1">
    <source>
        <dbReference type="SAM" id="MobiDB-lite"/>
    </source>
</evidence>
<dbReference type="RefSeq" id="XP_018699465.1">
    <property type="nucleotide sequence ID" value="XM_018853343.1"/>
</dbReference>
<evidence type="ECO:0000313" key="5">
    <source>
        <dbReference type="Proteomes" id="UP000076744"/>
    </source>
</evidence>
<dbReference type="Pfam" id="PF15288">
    <property type="entry name" value="zf-CCHC_6"/>
    <property type="match status" value="1"/>
</dbReference>
<dbReference type="AlphaFoldDB" id="A0A167D7U2"/>
<feature type="domain" description="Zinc knuckle" evidence="3">
    <location>
        <begin position="603"/>
        <end position="635"/>
    </location>
</feature>
<dbReference type="InterPro" id="IPR041670">
    <property type="entry name" value="Znf-CCHC_6"/>
</dbReference>
<dbReference type="PANTHER" id="PTHR31569:SF4">
    <property type="entry name" value="SWIM-TYPE DOMAIN-CONTAINING PROTEIN"/>
    <property type="match status" value="1"/>
</dbReference>
<keyword evidence="5" id="KW-1185">Reference proteome</keyword>
<feature type="compositionally biased region" description="Basic and acidic residues" evidence="1">
    <location>
        <begin position="556"/>
        <end position="566"/>
    </location>
</feature>
<evidence type="ECO:0000259" key="2">
    <source>
        <dbReference type="Pfam" id="PF10551"/>
    </source>
</evidence>